<dbReference type="InterPro" id="IPR028992">
    <property type="entry name" value="Hedgehog/Intein_dom"/>
</dbReference>
<evidence type="ECO:0000313" key="4">
    <source>
        <dbReference type="Proteomes" id="UP000049455"/>
    </source>
</evidence>
<dbReference type="RefSeq" id="WP_083480232.1">
    <property type="nucleotide sequence ID" value="NZ_CYPR01000043.1"/>
</dbReference>
<sequence>MGHEPRMSQPPLFSKPGFPETDLTAPPRREPPARFPSGTLLATPNGPRPVEGIIVGDAVVTADGPRRVAQVSRRVTARADWAFARRIWPVRVPVGSLGNPRPLRLAPDQRVILSGDAVQRSSGEAELSVPVGALIGLRGLIIERPLAALRCFGFGFGRPARIEAESVICVLDKDEPFDAEARERARAAFLAMQVAGEPRLRVR</sequence>
<evidence type="ECO:0000259" key="2">
    <source>
        <dbReference type="Pfam" id="PF13403"/>
    </source>
</evidence>
<dbReference type="SUPFAM" id="SSF51294">
    <property type="entry name" value="Hedgehog/intein (Hint) domain"/>
    <property type="match status" value="1"/>
</dbReference>
<evidence type="ECO:0000313" key="3">
    <source>
        <dbReference type="EMBL" id="CUH26763.1"/>
    </source>
</evidence>
<gene>
    <name evidence="3" type="ORF">JSE7799_00750</name>
</gene>
<dbReference type="AlphaFoldDB" id="A0A0M7B9Q1"/>
<accession>A0A0M7B9Q1</accession>
<feature type="domain" description="Hedgehog/Intein (Hint)" evidence="2">
    <location>
        <begin position="35"/>
        <end position="167"/>
    </location>
</feature>
<dbReference type="InterPro" id="IPR036844">
    <property type="entry name" value="Hint_dom_sf"/>
</dbReference>
<dbReference type="Pfam" id="PF13403">
    <property type="entry name" value="Hint_2"/>
    <property type="match status" value="1"/>
</dbReference>
<reference evidence="3 4" key="1">
    <citation type="submission" date="2015-09" db="EMBL/GenBank/DDBJ databases">
        <authorList>
            <person name="Jackson K.R."/>
            <person name="Lunt B.L."/>
            <person name="Fisher J.N.B."/>
            <person name="Gardner A.V."/>
            <person name="Bailey M.E."/>
            <person name="Deus L.M."/>
            <person name="Earl A.S."/>
            <person name="Gibby P.D."/>
            <person name="Hartmann K.A."/>
            <person name="Liu J.E."/>
            <person name="Manci A.M."/>
            <person name="Nielsen D.A."/>
            <person name="Solomon M.B."/>
            <person name="Breakwell D.P."/>
            <person name="Burnett S.H."/>
            <person name="Grose J.H."/>
        </authorList>
    </citation>
    <scope>NUCLEOTIDE SEQUENCE [LARGE SCALE GENOMIC DNA]</scope>
    <source>
        <strain evidence="3 4">CECT 7799</strain>
    </source>
</reference>
<proteinExistence type="predicted"/>
<dbReference type="Proteomes" id="UP000049455">
    <property type="component" value="Unassembled WGS sequence"/>
</dbReference>
<protein>
    <recommendedName>
        <fullName evidence="2">Hedgehog/Intein (Hint) domain-containing protein</fullName>
    </recommendedName>
</protein>
<keyword evidence="4" id="KW-1185">Reference proteome</keyword>
<feature type="region of interest" description="Disordered" evidence="1">
    <location>
        <begin position="1"/>
        <end position="47"/>
    </location>
</feature>
<dbReference type="EMBL" id="CYPR01000043">
    <property type="protein sequence ID" value="CUH26763.1"/>
    <property type="molecule type" value="Genomic_DNA"/>
</dbReference>
<dbReference type="STRING" id="313367.JSE7799_00750"/>
<dbReference type="OrthoDB" id="7685535at2"/>
<organism evidence="3 4">
    <name type="scientific">Jannaschia seosinensis</name>
    <dbReference type="NCBI Taxonomy" id="313367"/>
    <lineage>
        <taxon>Bacteria</taxon>
        <taxon>Pseudomonadati</taxon>
        <taxon>Pseudomonadota</taxon>
        <taxon>Alphaproteobacteria</taxon>
        <taxon>Rhodobacterales</taxon>
        <taxon>Roseobacteraceae</taxon>
        <taxon>Jannaschia</taxon>
    </lineage>
</organism>
<name>A0A0M7B9Q1_9RHOB</name>
<evidence type="ECO:0000256" key="1">
    <source>
        <dbReference type="SAM" id="MobiDB-lite"/>
    </source>
</evidence>